<dbReference type="CDD" id="cd03371">
    <property type="entry name" value="TPP_PpyrDC"/>
    <property type="match status" value="1"/>
</dbReference>
<dbReference type="Proteomes" id="UP001141422">
    <property type="component" value="Unassembled WGS sequence"/>
</dbReference>
<evidence type="ECO:0000256" key="5">
    <source>
        <dbReference type="ARBA" id="ARBA00038875"/>
    </source>
</evidence>
<evidence type="ECO:0000313" key="9">
    <source>
        <dbReference type="EMBL" id="MCZ0860816.1"/>
    </source>
</evidence>
<dbReference type="InterPro" id="IPR017684">
    <property type="entry name" value="Phosphono-pyrv_decarboxylase"/>
</dbReference>
<comment type="caution">
    <text evidence="9">The sequence shown here is derived from an EMBL/GenBank/DDBJ whole genome shotgun (WGS) entry which is preliminary data.</text>
</comment>
<dbReference type="EMBL" id="JAPTGB010000011">
    <property type="protein sequence ID" value="MCZ0860816.1"/>
    <property type="molecule type" value="Genomic_DNA"/>
</dbReference>
<organism evidence="9 10">
    <name type="scientific">Methanocorpusculum petauri</name>
    <dbReference type="NCBI Taxonomy" id="3002863"/>
    <lineage>
        <taxon>Archaea</taxon>
        <taxon>Methanobacteriati</taxon>
        <taxon>Methanobacteriota</taxon>
        <taxon>Stenosarchaea group</taxon>
        <taxon>Methanomicrobia</taxon>
        <taxon>Methanomicrobiales</taxon>
        <taxon>Methanocorpusculaceae</taxon>
        <taxon>Methanocorpusculum</taxon>
    </lineage>
</organism>
<dbReference type="EC" id="4.1.1.79" evidence="5"/>
<dbReference type="SUPFAM" id="SSF52518">
    <property type="entry name" value="Thiamin diphosphate-binding fold (THDP-binding)"/>
    <property type="match status" value="2"/>
</dbReference>
<dbReference type="InterPro" id="IPR051818">
    <property type="entry name" value="TPP_dependent_decarboxylase"/>
</dbReference>
<reference evidence="9" key="1">
    <citation type="submission" date="2022-12" db="EMBL/GenBank/DDBJ databases">
        <title>Isolation and characterisation of novel Methanocorpusculum spp. from native Australian herbivores indicates the genus is ancestrally host-associated.</title>
        <authorList>
            <person name="Volmer J.G."/>
            <person name="Soo R.M."/>
            <person name="Evans P.N."/>
            <person name="Hoedt E.C."/>
            <person name="Astorga Alsina A.L."/>
            <person name="Woodcroft B.J."/>
            <person name="Tyson G.W."/>
            <person name="Hugenholtz P."/>
            <person name="Morrison M."/>
        </authorList>
    </citation>
    <scope>NUCLEOTIDE SEQUENCE</scope>
    <source>
        <strain evidence="9">MG</strain>
    </source>
</reference>
<dbReference type="PROSITE" id="PS00187">
    <property type="entry name" value="TPP_ENZYMES"/>
    <property type="match status" value="1"/>
</dbReference>
<dbReference type="InterPro" id="IPR011766">
    <property type="entry name" value="TPP_enzyme_TPP-bd"/>
</dbReference>
<evidence type="ECO:0000256" key="1">
    <source>
        <dbReference type="ARBA" id="ARBA00022545"/>
    </source>
</evidence>
<sequence>MKIQPFIQCLHDTLQISYFTGIPDSQLSSLCNYLINTFGISPTHIIPANEGNAVALAAGYHLATGKIPCVYLQNSGEGNIINPVTSLLHPEVYGIPCLFIIGWRGEPDVHDEPQHSFQGKITLEILDILQIPYLVIDKDTNLEALQQSAEKFSEILSYGNSVAFVIKKGALTYDQPGMYQNSNSLLREDIIKEITNVSGDDIIISTTGKTSRELFETREIAQTSHKSDFLTVGSMGHSSSIALGIALNKPATRVWCIDGDGAVLMHMGSMAIIGFQNPKNLIHVVVNNAAHESVGGMPTVSASIDLPAIAKGCGYRNVYSVDTREELIHILAAVKNTWELTFIEIKAKIGSRPDLGRPTLSPYQNKKNFMQYLAGLR</sequence>
<dbReference type="CDD" id="cd07035">
    <property type="entry name" value="TPP_PYR_POX_like"/>
    <property type="match status" value="1"/>
</dbReference>
<dbReference type="Pfam" id="PF02775">
    <property type="entry name" value="TPP_enzyme_C"/>
    <property type="match status" value="1"/>
</dbReference>
<keyword evidence="4 9" id="KW-0456">Lyase</keyword>
<keyword evidence="2" id="KW-0210">Decarboxylase</keyword>
<feature type="domain" description="Thiamine pyrophosphate enzyme N-terminal TPP-binding" evidence="8">
    <location>
        <begin position="7"/>
        <end position="121"/>
    </location>
</feature>
<protein>
    <recommendedName>
        <fullName evidence="5">sulfopyruvate decarboxylase</fullName>
        <ecNumber evidence="5">4.1.1.79</ecNumber>
    </recommendedName>
</protein>
<evidence type="ECO:0000256" key="2">
    <source>
        <dbReference type="ARBA" id="ARBA00022793"/>
    </source>
</evidence>
<keyword evidence="1" id="KW-0174">Coenzyme M biosynthesis</keyword>
<keyword evidence="3" id="KW-0786">Thiamine pyrophosphate</keyword>
<dbReference type="InterPro" id="IPR012001">
    <property type="entry name" value="Thiamin_PyroP_enz_TPP-bd_dom"/>
</dbReference>
<evidence type="ECO:0000256" key="6">
    <source>
        <dbReference type="ARBA" id="ARBA00048551"/>
    </source>
</evidence>
<proteinExistence type="predicted"/>
<dbReference type="Gene3D" id="3.40.50.970">
    <property type="match status" value="2"/>
</dbReference>
<dbReference type="InterPro" id="IPR029061">
    <property type="entry name" value="THDP-binding"/>
</dbReference>
<evidence type="ECO:0000313" key="10">
    <source>
        <dbReference type="Proteomes" id="UP001141422"/>
    </source>
</evidence>
<name>A0ABT4IGE6_9EURY</name>
<evidence type="ECO:0000259" key="7">
    <source>
        <dbReference type="Pfam" id="PF02775"/>
    </source>
</evidence>
<evidence type="ECO:0000256" key="4">
    <source>
        <dbReference type="ARBA" id="ARBA00023239"/>
    </source>
</evidence>
<comment type="catalytic activity">
    <reaction evidence="6">
        <text>3-sulfopyruvate + H(+) = sulfoacetaldehyde + CO2</text>
        <dbReference type="Rhea" id="RHEA:20948"/>
        <dbReference type="ChEBI" id="CHEBI:15378"/>
        <dbReference type="ChEBI" id="CHEBI:16526"/>
        <dbReference type="ChEBI" id="CHEBI:57940"/>
        <dbReference type="ChEBI" id="CHEBI:58246"/>
        <dbReference type="EC" id="4.1.1.79"/>
    </reaction>
</comment>
<evidence type="ECO:0000259" key="8">
    <source>
        <dbReference type="Pfam" id="PF02776"/>
    </source>
</evidence>
<keyword evidence="10" id="KW-1185">Reference proteome</keyword>
<dbReference type="NCBIfam" id="TIGR03297">
    <property type="entry name" value="Ppyr-DeCO2ase"/>
    <property type="match status" value="1"/>
</dbReference>
<evidence type="ECO:0000256" key="3">
    <source>
        <dbReference type="ARBA" id="ARBA00023052"/>
    </source>
</evidence>
<dbReference type="InterPro" id="IPR000399">
    <property type="entry name" value="TPP-bd_CS"/>
</dbReference>
<accession>A0ABT4IGE6</accession>
<dbReference type="GO" id="GO:0033980">
    <property type="term" value="F:phosphonopyruvate decarboxylase activity"/>
    <property type="evidence" value="ECO:0007669"/>
    <property type="project" value="UniProtKB-EC"/>
</dbReference>
<dbReference type="PANTHER" id="PTHR42818">
    <property type="entry name" value="SULFOPYRUVATE DECARBOXYLASE SUBUNIT ALPHA"/>
    <property type="match status" value="1"/>
</dbReference>
<dbReference type="PANTHER" id="PTHR42818:SF1">
    <property type="entry name" value="SULFOPYRUVATE DECARBOXYLASE"/>
    <property type="match status" value="1"/>
</dbReference>
<dbReference type="Pfam" id="PF02776">
    <property type="entry name" value="TPP_enzyme_N"/>
    <property type="match status" value="1"/>
</dbReference>
<feature type="domain" description="Thiamine pyrophosphate enzyme TPP-binding" evidence="7">
    <location>
        <begin position="228"/>
        <end position="345"/>
    </location>
</feature>
<gene>
    <name evidence="9" type="primary">aepY</name>
    <name evidence="9" type="ORF">O0S10_06185</name>
</gene>